<protein>
    <recommendedName>
        <fullName evidence="10">SAM-dependent methyltransferase Erg6/SMT-type domain-containing protein</fullName>
    </recommendedName>
</protein>
<evidence type="ECO:0000256" key="7">
    <source>
        <dbReference type="ARBA" id="ARBA00035109"/>
    </source>
</evidence>
<dbReference type="InterPro" id="IPR050447">
    <property type="entry name" value="Erg6_SMT_methyltransf"/>
</dbReference>
<dbReference type="PANTHER" id="PTHR44068">
    <property type="entry name" value="ZGC:194242"/>
    <property type="match status" value="1"/>
</dbReference>
<evidence type="ECO:0000256" key="4">
    <source>
        <dbReference type="ARBA" id="ARBA00023011"/>
    </source>
</evidence>
<dbReference type="GO" id="GO:0016126">
    <property type="term" value="P:sterol biosynthetic process"/>
    <property type="evidence" value="ECO:0007669"/>
    <property type="project" value="UniProtKB-KW"/>
</dbReference>
<evidence type="ECO:0000313" key="12">
    <source>
        <dbReference type="Proteomes" id="UP000834106"/>
    </source>
</evidence>
<evidence type="ECO:0000313" key="11">
    <source>
        <dbReference type="EMBL" id="CAI9775805.1"/>
    </source>
</evidence>
<evidence type="ECO:0000256" key="2">
    <source>
        <dbReference type="ARBA" id="ARBA00022679"/>
    </source>
</evidence>
<keyword evidence="2 9" id="KW-0808">Transferase</keyword>
<gene>
    <name evidence="11" type="ORF">FPE_LOCUS23235</name>
</gene>
<keyword evidence="12" id="KW-1185">Reference proteome</keyword>
<proteinExistence type="inferred from homology"/>
<sequence length="196" mass="22019">MPIWRASIVRNLEFTLHNPVSSSYKILLCQFSLRDSTWFVLAPSPPHLPPPLRPSCTTSPKVGCYNEIYRVLKTGQCFAAYEWCITDAFDPNNQEHQKIKVEIELGNGLLNVRLIWQCLVAVKQAGFEVVWEKDLAADSPLPWYLPLDKSHFSLNSFRLTAIDVMALEKMGLALKGSQRVQAFLEKAAEGLVAGGE</sequence>
<keyword evidence="1 9" id="KW-0489">Methyltransferase</keyword>
<dbReference type="SUPFAM" id="SSF53335">
    <property type="entry name" value="S-adenosyl-L-methionine-dependent methyltransferases"/>
    <property type="match status" value="1"/>
</dbReference>
<dbReference type="Gene3D" id="3.40.50.150">
    <property type="entry name" value="Vaccinia Virus protein VP39"/>
    <property type="match status" value="1"/>
</dbReference>
<comment type="similarity">
    <text evidence="8 9">Belongs to the class I-like SAM-binding methyltransferase superfamily. Erg6/SMT family.</text>
</comment>
<evidence type="ECO:0000256" key="8">
    <source>
        <dbReference type="ARBA" id="ARBA00038188"/>
    </source>
</evidence>
<keyword evidence="3" id="KW-0443">Lipid metabolism</keyword>
<comment type="pathway">
    <text evidence="7">Alkaloid biosynthesis; vindoline biosynthesis.</text>
</comment>
<dbReference type="GO" id="GO:0003838">
    <property type="term" value="F:sterol 24-C-methyltransferase activity"/>
    <property type="evidence" value="ECO:0007669"/>
    <property type="project" value="TreeGrafter"/>
</dbReference>
<evidence type="ECO:0000256" key="5">
    <source>
        <dbReference type="ARBA" id="ARBA00023166"/>
    </source>
</evidence>
<dbReference type="Pfam" id="PF08498">
    <property type="entry name" value="Sterol_MT_C"/>
    <property type="match status" value="1"/>
</dbReference>
<keyword evidence="5" id="KW-1207">Sterol metabolism</keyword>
<evidence type="ECO:0000256" key="9">
    <source>
        <dbReference type="PROSITE-ProRule" id="PRU01022"/>
    </source>
</evidence>
<accession>A0AAD1ZU65</accession>
<evidence type="ECO:0000256" key="6">
    <source>
        <dbReference type="ARBA" id="ARBA00023221"/>
    </source>
</evidence>
<dbReference type="Proteomes" id="UP000834106">
    <property type="component" value="Chromosome 14"/>
</dbReference>
<keyword evidence="9" id="KW-0949">S-adenosyl-L-methionine</keyword>
<dbReference type="InterPro" id="IPR030384">
    <property type="entry name" value="MeTrfase_SMT"/>
</dbReference>
<name>A0AAD1ZU65_9LAMI</name>
<dbReference type="PANTHER" id="PTHR44068:SF1">
    <property type="entry name" value="HYPOTHETICAL LOC100005854"/>
    <property type="match status" value="1"/>
</dbReference>
<evidence type="ECO:0000256" key="1">
    <source>
        <dbReference type="ARBA" id="ARBA00022603"/>
    </source>
</evidence>
<dbReference type="AlphaFoldDB" id="A0AAD1ZU65"/>
<organism evidence="11 12">
    <name type="scientific">Fraxinus pennsylvanica</name>
    <dbReference type="NCBI Taxonomy" id="56036"/>
    <lineage>
        <taxon>Eukaryota</taxon>
        <taxon>Viridiplantae</taxon>
        <taxon>Streptophyta</taxon>
        <taxon>Embryophyta</taxon>
        <taxon>Tracheophyta</taxon>
        <taxon>Spermatophyta</taxon>
        <taxon>Magnoliopsida</taxon>
        <taxon>eudicotyledons</taxon>
        <taxon>Gunneridae</taxon>
        <taxon>Pentapetalae</taxon>
        <taxon>asterids</taxon>
        <taxon>lamiids</taxon>
        <taxon>Lamiales</taxon>
        <taxon>Oleaceae</taxon>
        <taxon>Oleeae</taxon>
        <taxon>Fraxinus</taxon>
    </lineage>
</organism>
<feature type="domain" description="SAM-dependent methyltransferase Erg6/SMT-type" evidence="10">
    <location>
        <begin position="61"/>
        <end position="196"/>
    </location>
</feature>
<keyword evidence="3" id="KW-0444">Lipid biosynthesis</keyword>
<dbReference type="EMBL" id="OU503049">
    <property type="protein sequence ID" value="CAI9775805.1"/>
    <property type="molecule type" value="Genomic_DNA"/>
</dbReference>
<dbReference type="PROSITE" id="PS51685">
    <property type="entry name" value="SAM_MT_ERG6_SMT"/>
    <property type="match status" value="1"/>
</dbReference>
<dbReference type="InterPro" id="IPR029063">
    <property type="entry name" value="SAM-dependent_MTases_sf"/>
</dbReference>
<evidence type="ECO:0000259" key="10">
    <source>
        <dbReference type="PROSITE" id="PS51685"/>
    </source>
</evidence>
<reference evidence="11" key="1">
    <citation type="submission" date="2023-05" db="EMBL/GenBank/DDBJ databases">
        <authorList>
            <person name="Huff M."/>
        </authorList>
    </citation>
    <scope>NUCLEOTIDE SEQUENCE</scope>
</reference>
<evidence type="ECO:0000256" key="3">
    <source>
        <dbReference type="ARBA" id="ARBA00022955"/>
    </source>
</evidence>
<keyword evidence="3" id="KW-0752">Steroid biosynthesis</keyword>
<keyword evidence="6" id="KW-0753">Steroid metabolism</keyword>
<keyword evidence="4" id="KW-0756">Sterol biosynthesis</keyword>
<dbReference type="InterPro" id="IPR013705">
    <property type="entry name" value="Sterol_MeTrfase_C"/>
</dbReference>
<dbReference type="GO" id="GO:0032259">
    <property type="term" value="P:methylation"/>
    <property type="evidence" value="ECO:0007669"/>
    <property type="project" value="UniProtKB-KW"/>
</dbReference>
<dbReference type="GO" id="GO:0005783">
    <property type="term" value="C:endoplasmic reticulum"/>
    <property type="evidence" value="ECO:0007669"/>
    <property type="project" value="TreeGrafter"/>
</dbReference>